<accession>A0A8J7W5L8</accession>
<feature type="transmembrane region" description="Helical" evidence="1">
    <location>
        <begin position="77"/>
        <end position="98"/>
    </location>
</feature>
<reference evidence="2" key="2">
    <citation type="submission" date="2021-04" db="EMBL/GenBank/DDBJ databases">
        <authorList>
            <person name="Liu J."/>
        </authorList>
    </citation>
    <scope>NUCLEOTIDE SEQUENCE</scope>
    <source>
        <strain evidence="2">BAD-6</strain>
    </source>
</reference>
<feature type="transmembrane region" description="Helical" evidence="1">
    <location>
        <begin position="104"/>
        <end position="127"/>
    </location>
</feature>
<dbReference type="AlphaFoldDB" id="A0A8J7W5L8"/>
<evidence type="ECO:0000313" key="2">
    <source>
        <dbReference type="EMBL" id="MBR0599773.1"/>
    </source>
</evidence>
<feature type="transmembrane region" description="Helical" evidence="1">
    <location>
        <begin position="139"/>
        <end position="158"/>
    </location>
</feature>
<keyword evidence="1" id="KW-0812">Transmembrane</keyword>
<gene>
    <name evidence="2" type="ORF">KCX82_17960</name>
</gene>
<organism evidence="2 3">
    <name type="scientific">Sinanaerobacter chloroacetimidivorans</name>
    <dbReference type="NCBI Taxonomy" id="2818044"/>
    <lineage>
        <taxon>Bacteria</taxon>
        <taxon>Bacillati</taxon>
        <taxon>Bacillota</taxon>
        <taxon>Clostridia</taxon>
        <taxon>Peptostreptococcales</taxon>
        <taxon>Anaerovoracaceae</taxon>
        <taxon>Sinanaerobacter</taxon>
    </lineage>
</organism>
<evidence type="ECO:0000313" key="3">
    <source>
        <dbReference type="Proteomes" id="UP000675664"/>
    </source>
</evidence>
<feature type="transmembrane region" description="Helical" evidence="1">
    <location>
        <begin position="249"/>
        <end position="274"/>
    </location>
</feature>
<comment type="caution">
    <text evidence="2">The sequence shown here is derived from an EMBL/GenBank/DDBJ whole genome shotgun (WGS) entry which is preliminary data.</text>
</comment>
<dbReference type="Proteomes" id="UP000675664">
    <property type="component" value="Unassembled WGS sequence"/>
</dbReference>
<protein>
    <submittedName>
        <fullName evidence="2">Uncharacterized protein</fullName>
    </submittedName>
</protein>
<feature type="transmembrane region" description="Helical" evidence="1">
    <location>
        <begin position="6"/>
        <end position="25"/>
    </location>
</feature>
<keyword evidence="1" id="KW-0472">Membrane</keyword>
<sequence>MEKMVENIVIQLIIATFTVVFTVILEKLVTKSPPNEISKHITLNTINEQPNIFIQPTQVIVKEKTIYKEKNSSSNDIGVFEMFIIGAVILSMVITGYMKFRVQIQIGIIGMALSLEIMVLIVAWFGIRKGLSFDNRIKSIMAFNILSVIMVPILVVLVEHPFMYKNVDKVAIVNNINQTGSFSVFDDMSITVFLTYQITGLVLAVVYMLYVLRANLFLIASINLVLQSRLNKLWAIIYKKTYKNHKNSITYIVIGSVLLVLSFFMVSGILANIYEKIK</sequence>
<feature type="transmembrane region" description="Helical" evidence="1">
    <location>
        <begin position="190"/>
        <end position="210"/>
    </location>
</feature>
<dbReference type="RefSeq" id="WP_227019900.1">
    <property type="nucleotide sequence ID" value="NZ_JAGSND010000016.1"/>
</dbReference>
<keyword evidence="3" id="KW-1185">Reference proteome</keyword>
<dbReference type="EMBL" id="JAGSND010000016">
    <property type="protein sequence ID" value="MBR0599773.1"/>
    <property type="molecule type" value="Genomic_DNA"/>
</dbReference>
<keyword evidence="1" id="KW-1133">Transmembrane helix</keyword>
<reference evidence="2" key="1">
    <citation type="submission" date="2021-04" db="EMBL/GenBank/DDBJ databases">
        <title>Sinoanaerobacter chloroacetimidivorans sp. nov., an obligate anaerobic bacterium isolated from anaerobic sludge.</title>
        <authorList>
            <person name="Bao Y."/>
        </authorList>
    </citation>
    <scope>NUCLEOTIDE SEQUENCE</scope>
    <source>
        <strain evidence="2">BAD-6</strain>
    </source>
</reference>
<proteinExistence type="predicted"/>
<name>A0A8J7W5L8_9FIRM</name>
<evidence type="ECO:0000256" key="1">
    <source>
        <dbReference type="SAM" id="Phobius"/>
    </source>
</evidence>